<accession>A0ACC1LIZ9</accession>
<dbReference type="EMBL" id="JANBUP010000849">
    <property type="protein sequence ID" value="KAJ2809950.1"/>
    <property type="molecule type" value="Genomic_DNA"/>
</dbReference>
<protein>
    <submittedName>
        <fullName evidence="1">Uncharacterized protein</fullName>
    </submittedName>
</protein>
<evidence type="ECO:0000313" key="2">
    <source>
        <dbReference type="Proteomes" id="UP001140096"/>
    </source>
</evidence>
<evidence type="ECO:0000313" key="1">
    <source>
        <dbReference type="EMBL" id="KAJ2809950.1"/>
    </source>
</evidence>
<gene>
    <name evidence="1" type="ORF">H4S07_002962</name>
</gene>
<reference evidence="1" key="1">
    <citation type="submission" date="2022-07" db="EMBL/GenBank/DDBJ databases">
        <title>Phylogenomic reconstructions and comparative analyses of Kickxellomycotina fungi.</title>
        <authorList>
            <person name="Reynolds N.K."/>
            <person name="Stajich J.E."/>
            <person name="Barry K."/>
            <person name="Grigoriev I.V."/>
            <person name="Crous P."/>
            <person name="Smith M.E."/>
        </authorList>
    </citation>
    <scope>NUCLEOTIDE SEQUENCE</scope>
    <source>
        <strain evidence="1">CBS 102833</strain>
    </source>
</reference>
<proteinExistence type="predicted"/>
<organism evidence="1 2">
    <name type="scientific">Coemansia furcata</name>
    <dbReference type="NCBI Taxonomy" id="417177"/>
    <lineage>
        <taxon>Eukaryota</taxon>
        <taxon>Fungi</taxon>
        <taxon>Fungi incertae sedis</taxon>
        <taxon>Zoopagomycota</taxon>
        <taxon>Kickxellomycotina</taxon>
        <taxon>Kickxellomycetes</taxon>
        <taxon>Kickxellales</taxon>
        <taxon>Kickxellaceae</taxon>
        <taxon>Coemansia</taxon>
    </lineage>
</organism>
<feature type="non-terminal residue" evidence="1">
    <location>
        <position position="568"/>
    </location>
</feature>
<dbReference type="Proteomes" id="UP001140096">
    <property type="component" value="Unassembled WGS sequence"/>
</dbReference>
<name>A0ACC1LIZ9_9FUNG</name>
<comment type="caution">
    <text evidence="1">The sequence shown here is derived from an EMBL/GenBank/DDBJ whole genome shotgun (WGS) entry which is preliminary data.</text>
</comment>
<sequence>MSGNGNTAGDDPLSSLRGLGAAGGGVDGDTMNIFSSFTNDATTTTTGGGNVEGLGNLAAGTMGGFGMNLGSFDLPGDASGGGVDLSSMQLMNLDDVSLSSNIMGQPLGAATDDAAVAQLMARLLGPNTAAPAQQQQGGLGLSGGSNQAAPASGLPLAGLRSGSESSDDLGDIPLAQLALGQALPGPGGAQQNVAAMLQSQVAMQALAMPVHGGFGHAVLNAGLGDTLLAGLLPSNAPPMQQALPFLAQGAAPIHGLDAVRNPLQQQQQQPFVPMLGLDGAALGEEETAGVHSSILPDTLAASESAVSAHLEVALGRPPADTRELLGELEAIEDRLCALLATASNAIRMITGPRREAGDDGLELGAAKIKPTIKEFMHLAAEVQAAMKYQHGRLAAQGISTQAVAGFMSDVAGFERDLVCWSDAARLLASALNTALSLSSSPTFPVRWRCAYRLRTVELHDGRGGGSYPVVIKGTNLWTVDQARALIDGVSESRSEFNTVDWQKVADGFPDRTPRACKAKYRLLMRDMALAAGAGHALRLAKGGAYELVAKEKEAWTPDDDETLLALHE</sequence>
<keyword evidence="2" id="KW-1185">Reference proteome</keyword>